<proteinExistence type="predicted"/>
<reference evidence="4" key="3">
    <citation type="journal article" date="2005" name="Nature">
        <title>The map-based sequence of the rice genome.</title>
        <authorList>
            <consortium name="International rice genome sequencing project (IRGSP)"/>
            <person name="Matsumoto T."/>
            <person name="Wu J."/>
            <person name="Kanamori H."/>
            <person name="Katayose Y."/>
            <person name="Fujisawa M."/>
            <person name="Namiki N."/>
            <person name="Mizuno H."/>
            <person name="Yamamoto K."/>
            <person name="Antonio B.A."/>
            <person name="Baba T."/>
            <person name="Sakata K."/>
            <person name="Nagamura Y."/>
            <person name="Aoki H."/>
            <person name="Arikawa K."/>
            <person name="Arita K."/>
            <person name="Bito T."/>
            <person name="Chiden Y."/>
            <person name="Fujitsuka N."/>
            <person name="Fukunaka R."/>
            <person name="Hamada M."/>
            <person name="Harada C."/>
            <person name="Hayashi A."/>
            <person name="Hijishita S."/>
            <person name="Honda M."/>
            <person name="Hosokawa S."/>
            <person name="Ichikawa Y."/>
            <person name="Idonuma A."/>
            <person name="Iijima M."/>
            <person name="Ikeda M."/>
            <person name="Ikeno M."/>
            <person name="Ito K."/>
            <person name="Ito S."/>
            <person name="Ito T."/>
            <person name="Ito Y."/>
            <person name="Ito Y."/>
            <person name="Iwabuchi A."/>
            <person name="Kamiya K."/>
            <person name="Karasawa W."/>
            <person name="Kurita K."/>
            <person name="Katagiri S."/>
            <person name="Kikuta A."/>
            <person name="Kobayashi H."/>
            <person name="Kobayashi N."/>
            <person name="Machita K."/>
            <person name="Maehara T."/>
            <person name="Masukawa M."/>
            <person name="Mizubayashi T."/>
            <person name="Mukai Y."/>
            <person name="Nagasaki H."/>
            <person name="Nagata Y."/>
            <person name="Naito S."/>
            <person name="Nakashima M."/>
            <person name="Nakama Y."/>
            <person name="Nakamichi Y."/>
            <person name="Nakamura M."/>
            <person name="Meguro A."/>
            <person name="Negishi M."/>
            <person name="Ohta I."/>
            <person name="Ohta T."/>
            <person name="Okamoto M."/>
            <person name="Ono N."/>
            <person name="Saji S."/>
            <person name="Sakaguchi M."/>
            <person name="Sakai K."/>
            <person name="Shibata M."/>
            <person name="Shimokawa T."/>
            <person name="Song J."/>
            <person name="Takazaki Y."/>
            <person name="Terasawa K."/>
            <person name="Tsugane M."/>
            <person name="Tsuji K."/>
            <person name="Ueda S."/>
            <person name="Waki K."/>
            <person name="Yamagata H."/>
            <person name="Yamamoto M."/>
            <person name="Yamamoto S."/>
            <person name="Yamane H."/>
            <person name="Yoshiki S."/>
            <person name="Yoshihara R."/>
            <person name="Yukawa K."/>
            <person name="Zhong H."/>
            <person name="Yano M."/>
            <person name="Yuan Q."/>
            <person name="Ouyang S."/>
            <person name="Liu J."/>
            <person name="Jones K.M."/>
            <person name="Gansberger K."/>
            <person name="Moffat K."/>
            <person name="Hill J."/>
            <person name="Bera J."/>
            <person name="Fadrosh D."/>
            <person name="Jin S."/>
            <person name="Johri S."/>
            <person name="Kim M."/>
            <person name="Overton L."/>
            <person name="Reardon M."/>
            <person name="Tsitrin T."/>
            <person name="Vuong H."/>
            <person name="Weaver B."/>
            <person name="Ciecko A."/>
            <person name="Tallon L."/>
            <person name="Jackson J."/>
            <person name="Pai G."/>
            <person name="Aken S.V."/>
            <person name="Utterback T."/>
            <person name="Reidmuller S."/>
            <person name="Feldblyum T."/>
            <person name="Hsiao J."/>
            <person name="Zismann V."/>
            <person name="Iobst S."/>
            <person name="de Vazeille A.R."/>
            <person name="Buell C.R."/>
            <person name="Ying K."/>
            <person name="Li Y."/>
            <person name="Lu T."/>
            <person name="Huang Y."/>
            <person name="Zhao Q."/>
            <person name="Feng Q."/>
            <person name="Zhang L."/>
            <person name="Zhu J."/>
            <person name="Weng Q."/>
            <person name="Mu J."/>
            <person name="Lu Y."/>
            <person name="Fan D."/>
            <person name="Liu Y."/>
            <person name="Guan J."/>
            <person name="Zhang Y."/>
            <person name="Yu S."/>
            <person name="Liu X."/>
            <person name="Zhang Y."/>
            <person name="Hong G."/>
            <person name="Han B."/>
            <person name="Choisne N."/>
            <person name="Demange N."/>
            <person name="Orjeda G."/>
            <person name="Samain S."/>
            <person name="Cattolico L."/>
            <person name="Pelletier E."/>
            <person name="Couloux A."/>
            <person name="Segurens B."/>
            <person name="Wincker P."/>
            <person name="D'Hont A."/>
            <person name="Scarpelli C."/>
            <person name="Weissenbach J."/>
            <person name="Salanoubat M."/>
            <person name="Quetier F."/>
            <person name="Yu Y."/>
            <person name="Kim H.R."/>
            <person name="Rambo T."/>
            <person name="Currie J."/>
            <person name="Collura K."/>
            <person name="Luo M."/>
            <person name="Yang T."/>
            <person name="Ammiraju J.S.S."/>
            <person name="Engler F."/>
            <person name="Soderlund C."/>
            <person name="Wing R.A."/>
            <person name="Palmer L.E."/>
            <person name="de la Bastide M."/>
            <person name="Spiegel L."/>
            <person name="Nascimento L."/>
            <person name="Zutavern T."/>
            <person name="O'Shaughnessy A."/>
            <person name="Dike S."/>
            <person name="Dedhia N."/>
            <person name="Preston R."/>
            <person name="Balija V."/>
            <person name="McCombie W.R."/>
            <person name="Chow T."/>
            <person name="Chen H."/>
            <person name="Chung M."/>
            <person name="Chen C."/>
            <person name="Shaw J."/>
            <person name="Wu H."/>
            <person name="Hsiao K."/>
            <person name="Chao Y."/>
            <person name="Chu M."/>
            <person name="Cheng C."/>
            <person name="Hour A."/>
            <person name="Lee P."/>
            <person name="Lin S."/>
            <person name="Lin Y."/>
            <person name="Liou J."/>
            <person name="Liu S."/>
            <person name="Hsing Y."/>
            <person name="Raghuvanshi S."/>
            <person name="Mohanty A."/>
            <person name="Bharti A.K."/>
            <person name="Gaur A."/>
            <person name="Gupta V."/>
            <person name="Kumar D."/>
            <person name="Ravi V."/>
            <person name="Vij S."/>
            <person name="Kapur A."/>
            <person name="Khurana P."/>
            <person name="Khurana P."/>
            <person name="Khurana J.P."/>
            <person name="Tyagi A.K."/>
            <person name="Gaikwad K."/>
            <person name="Singh A."/>
            <person name="Dalal V."/>
            <person name="Srivastava S."/>
            <person name="Dixit A."/>
            <person name="Pal A.K."/>
            <person name="Ghazi I.A."/>
            <person name="Yadav M."/>
            <person name="Pandit A."/>
            <person name="Bhargava A."/>
            <person name="Sureshbabu K."/>
            <person name="Batra K."/>
            <person name="Sharma T.R."/>
            <person name="Mohapatra T."/>
            <person name="Singh N.K."/>
            <person name="Messing J."/>
            <person name="Nelson A.B."/>
            <person name="Fuks G."/>
            <person name="Kavchok S."/>
            <person name="Keizer G."/>
            <person name="Linton E."/>
            <person name="Llaca V."/>
            <person name="Song R."/>
            <person name="Tanyolac B."/>
            <person name="Young S."/>
            <person name="Ho-Il K."/>
            <person name="Hahn J.H."/>
            <person name="Sangsakoo G."/>
            <person name="Vanavichit A."/>
            <person name="de Mattos Luiz.A.T."/>
            <person name="Zimmer P.D."/>
            <person name="Malone G."/>
            <person name="Dellagostin O."/>
            <person name="de Oliveira A.C."/>
            <person name="Bevan M."/>
            <person name="Bancroft I."/>
            <person name="Minx P."/>
            <person name="Cordum H."/>
            <person name="Wilson R."/>
            <person name="Cheng Z."/>
            <person name="Jin W."/>
            <person name="Jiang J."/>
            <person name="Leong S.A."/>
            <person name="Iwama H."/>
            <person name="Gojobori T."/>
            <person name="Itoh T."/>
            <person name="Niimura Y."/>
            <person name="Fujii Y."/>
            <person name="Habara T."/>
            <person name="Sakai H."/>
            <person name="Sato Y."/>
            <person name="Wilson G."/>
            <person name="Kumar K."/>
            <person name="McCouch S."/>
            <person name="Juretic N."/>
            <person name="Hoen D."/>
            <person name="Wright S."/>
            <person name="Bruskiewich R."/>
            <person name="Bureau T."/>
            <person name="Miyao A."/>
            <person name="Hirochika H."/>
            <person name="Nishikawa T."/>
            <person name="Kadowaki K."/>
            <person name="Sugiura M."/>
            <person name="Burr B."/>
            <person name="Sasaki T."/>
        </authorList>
    </citation>
    <scope>NUCLEOTIDE SEQUENCE [LARGE SCALE GENOMIC DNA]</scope>
    <source>
        <strain evidence="4">cv. Nipponbare</strain>
    </source>
</reference>
<feature type="compositionally biased region" description="Low complexity" evidence="1">
    <location>
        <begin position="123"/>
        <end position="141"/>
    </location>
</feature>
<dbReference type="EMBL" id="AP005678">
    <property type="protein sequence ID" value="BAD28994.1"/>
    <property type="molecule type" value="Genomic_DNA"/>
</dbReference>
<feature type="region of interest" description="Disordered" evidence="1">
    <location>
        <begin position="102"/>
        <end position="141"/>
    </location>
</feature>
<accession>Q6EQB1</accession>
<gene>
    <name evidence="2" type="ORF">OJ1116_F08.12</name>
    <name evidence="3" type="ORF">P0448B03.23</name>
</gene>
<reference evidence="2" key="1">
    <citation type="submission" date="2002-09" db="EMBL/GenBank/DDBJ databases">
        <title>Oryza sativa nipponbare(GA3) genomic DNA, chromosome 9, BAC clone:OJ1116_F08.</title>
        <authorList>
            <person name="Sasaki T."/>
            <person name="Matsumoto T."/>
            <person name="Hattori M."/>
            <person name="Sakaki Y."/>
            <person name="Katayose Y."/>
        </authorList>
    </citation>
    <scope>NUCLEOTIDE SEQUENCE</scope>
</reference>
<name>Q6EQB1_ORYSJ</name>
<evidence type="ECO:0000313" key="3">
    <source>
        <dbReference type="EMBL" id="BAD29159.1"/>
    </source>
</evidence>
<evidence type="ECO:0000256" key="1">
    <source>
        <dbReference type="SAM" id="MobiDB-lite"/>
    </source>
</evidence>
<reference evidence="3" key="2">
    <citation type="submission" date="2002-09" db="EMBL/GenBank/DDBJ databases">
        <title>Oryza sativa nipponbare(GA3) genomic DNA, chromosome 9, PAC clone:P0448B03.</title>
        <authorList>
            <person name="Sasaki T."/>
            <person name="Matsumoto T."/>
            <person name="Katayose Y."/>
        </authorList>
    </citation>
    <scope>NUCLEOTIDE SEQUENCE</scope>
</reference>
<evidence type="ECO:0000313" key="2">
    <source>
        <dbReference type="EMBL" id="BAD28994.1"/>
    </source>
</evidence>
<organism evidence="3 4">
    <name type="scientific">Oryza sativa subsp. japonica</name>
    <name type="common">Rice</name>
    <dbReference type="NCBI Taxonomy" id="39947"/>
    <lineage>
        <taxon>Eukaryota</taxon>
        <taxon>Viridiplantae</taxon>
        <taxon>Streptophyta</taxon>
        <taxon>Embryophyta</taxon>
        <taxon>Tracheophyta</taxon>
        <taxon>Spermatophyta</taxon>
        <taxon>Magnoliopsida</taxon>
        <taxon>Liliopsida</taxon>
        <taxon>Poales</taxon>
        <taxon>Poaceae</taxon>
        <taxon>BOP clade</taxon>
        <taxon>Oryzoideae</taxon>
        <taxon>Oryzeae</taxon>
        <taxon>Oryzinae</taxon>
        <taxon>Oryza</taxon>
        <taxon>Oryza sativa</taxon>
    </lineage>
</organism>
<evidence type="ECO:0000313" key="4">
    <source>
        <dbReference type="Proteomes" id="UP000000763"/>
    </source>
</evidence>
<protein>
    <submittedName>
        <fullName evidence="3">Uncharacterized protein</fullName>
    </submittedName>
</protein>
<sequence length="213" mass="22702">MELRTTRLTVVAAQRGGVWSGGGARLEDWGGEIVAGRGGFEAATAGDVGDIVGEVGARFSAKNWGKDVAGNGGWGWPARAREKAPSSMPHHCQTRGRVVSVELTTPQSSPGLKLETADEEGSSRSSARTVRTSTPHSSSSPRRPLYFLVIMRGRDGFDLCMSELAGRATPRFACVDGERQLAVEEEKELQREGCTTLATTIDEVDESCFSSVG</sequence>
<reference evidence="4" key="4">
    <citation type="journal article" date="2008" name="Nucleic Acids Res.">
        <title>The rice annotation project database (RAP-DB): 2008 update.</title>
        <authorList>
            <consortium name="The rice annotation project (RAP)"/>
        </authorList>
    </citation>
    <scope>GENOME REANNOTATION</scope>
    <source>
        <strain evidence="4">cv. Nipponbare</strain>
    </source>
</reference>
<dbReference type="AlphaFoldDB" id="Q6EQB1"/>
<dbReference type="EMBL" id="AP005704">
    <property type="protein sequence ID" value="BAD29159.1"/>
    <property type="molecule type" value="Genomic_DNA"/>
</dbReference>
<dbReference type="Proteomes" id="UP000000763">
    <property type="component" value="Chromosome 9"/>
</dbReference>